<evidence type="ECO:0000313" key="3">
    <source>
        <dbReference type="Proteomes" id="UP000249061"/>
    </source>
</evidence>
<evidence type="ECO:0000313" key="2">
    <source>
        <dbReference type="EMBL" id="PZR12267.1"/>
    </source>
</evidence>
<dbReference type="EMBL" id="QFQP01000012">
    <property type="protein sequence ID" value="PZR12267.1"/>
    <property type="molecule type" value="Genomic_DNA"/>
</dbReference>
<protein>
    <submittedName>
        <fullName evidence="2">Uncharacterized protein</fullName>
    </submittedName>
</protein>
<gene>
    <name evidence="2" type="ORF">DI536_15285</name>
</gene>
<name>A0A2W5TEA3_9BACT</name>
<comment type="caution">
    <text evidence="2">The sequence shown here is derived from an EMBL/GenBank/DDBJ whole genome shotgun (WGS) entry which is preliminary data.</text>
</comment>
<evidence type="ECO:0000256" key="1">
    <source>
        <dbReference type="SAM" id="MobiDB-lite"/>
    </source>
</evidence>
<sequence>MWVPAPSERNQVHRTPMFDDTRLDAKLQDLSRELVMRSMVPGFGIADAFTMKGLDEAGRPGLFAAILLAPGKVIELETLTMFRQLLTQRLKQLDTRTPAWPIVVQAEPELIDGQSVVPGGRDYFLQVKSELIARTNRMKQRVSVTQMPAVVLAPALPASKPQVRAAASKPAAKSTARKTAPVARRTAKTSASARTARARR</sequence>
<proteinExistence type="predicted"/>
<dbReference type="Proteomes" id="UP000249061">
    <property type="component" value="Unassembled WGS sequence"/>
</dbReference>
<dbReference type="AlphaFoldDB" id="A0A2W5TEA3"/>
<feature type="region of interest" description="Disordered" evidence="1">
    <location>
        <begin position="162"/>
        <end position="200"/>
    </location>
</feature>
<reference evidence="2 3" key="1">
    <citation type="submission" date="2017-08" db="EMBL/GenBank/DDBJ databases">
        <title>Infants hospitalized years apart are colonized by the same room-sourced microbial strains.</title>
        <authorList>
            <person name="Brooks B."/>
            <person name="Olm M.R."/>
            <person name="Firek B.A."/>
            <person name="Baker R."/>
            <person name="Thomas B.C."/>
            <person name="Morowitz M.J."/>
            <person name="Banfield J.F."/>
        </authorList>
    </citation>
    <scope>NUCLEOTIDE SEQUENCE [LARGE SCALE GENOMIC DNA]</scope>
    <source>
        <strain evidence="2">S2_003_000_R2_14</strain>
    </source>
</reference>
<organism evidence="2 3">
    <name type="scientific">Archangium gephyra</name>
    <dbReference type="NCBI Taxonomy" id="48"/>
    <lineage>
        <taxon>Bacteria</taxon>
        <taxon>Pseudomonadati</taxon>
        <taxon>Myxococcota</taxon>
        <taxon>Myxococcia</taxon>
        <taxon>Myxococcales</taxon>
        <taxon>Cystobacterineae</taxon>
        <taxon>Archangiaceae</taxon>
        <taxon>Archangium</taxon>
    </lineage>
</organism>
<accession>A0A2W5TEA3</accession>